<feature type="domain" description="Methyltransferase" evidence="1">
    <location>
        <begin position="54"/>
        <end position="149"/>
    </location>
</feature>
<dbReference type="Gene3D" id="3.40.50.150">
    <property type="entry name" value="Vaccinia Virus protein VP39"/>
    <property type="match status" value="1"/>
</dbReference>
<dbReference type="AlphaFoldDB" id="I2Q2B3"/>
<dbReference type="SUPFAM" id="SSF53335">
    <property type="entry name" value="S-adenosyl-L-methionine-dependent methyltransferases"/>
    <property type="match status" value="1"/>
</dbReference>
<dbReference type="InterPro" id="IPR041698">
    <property type="entry name" value="Methyltransf_25"/>
</dbReference>
<protein>
    <submittedName>
        <fullName evidence="2">Methylase involved in ubiquinone/menaquinone biosynthesis</fullName>
    </submittedName>
</protein>
<dbReference type="InterPro" id="IPR029063">
    <property type="entry name" value="SAM-dependent_MTases_sf"/>
</dbReference>
<organism evidence="2">
    <name type="scientific">Desulfovibrio sp. U5L</name>
    <dbReference type="NCBI Taxonomy" id="596152"/>
    <lineage>
        <taxon>Bacteria</taxon>
        <taxon>Pseudomonadati</taxon>
        <taxon>Thermodesulfobacteriota</taxon>
        <taxon>Desulfovibrionia</taxon>
        <taxon>Desulfovibrionales</taxon>
        <taxon>Desulfovibrionaceae</taxon>
        <taxon>Desulfovibrio</taxon>
    </lineage>
</organism>
<gene>
    <name evidence="2" type="ORF">DesU5LDRAFT_2253</name>
</gene>
<dbReference type="OrthoDB" id="5363250at2"/>
<dbReference type="eggNOG" id="COG2226">
    <property type="taxonomic scope" value="Bacteria"/>
</dbReference>
<accession>I2Q2B3</accession>
<name>I2Q2B3_9BACT</name>
<evidence type="ECO:0000313" key="2">
    <source>
        <dbReference type="EMBL" id="EIG53919.1"/>
    </source>
</evidence>
<keyword evidence="2" id="KW-0808">Transferase</keyword>
<dbReference type="GO" id="GO:0008168">
    <property type="term" value="F:methyltransferase activity"/>
    <property type="evidence" value="ECO:0007669"/>
    <property type="project" value="UniProtKB-KW"/>
</dbReference>
<keyword evidence="2" id="KW-0489">Methyltransferase</keyword>
<dbReference type="Pfam" id="PF13649">
    <property type="entry name" value="Methyltransf_25"/>
    <property type="match status" value="1"/>
</dbReference>
<keyword evidence="2" id="KW-0830">Ubiquinone</keyword>
<dbReference type="PANTHER" id="PTHR44068">
    <property type="entry name" value="ZGC:194242"/>
    <property type="match status" value="1"/>
</dbReference>
<proteinExistence type="predicted"/>
<dbReference type="CDD" id="cd02440">
    <property type="entry name" value="AdoMet_MTases"/>
    <property type="match status" value="1"/>
</dbReference>
<dbReference type="STRING" id="596152.DesU5LDRAFT_2253"/>
<dbReference type="PANTHER" id="PTHR44068:SF11">
    <property type="entry name" value="GERANYL DIPHOSPHATE 2-C-METHYLTRANSFERASE"/>
    <property type="match status" value="1"/>
</dbReference>
<dbReference type="InterPro" id="IPR050447">
    <property type="entry name" value="Erg6_SMT_methyltransf"/>
</dbReference>
<dbReference type="GO" id="GO:0032259">
    <property type="term" value="P:methylation"/>
    <property type="evidence" value="ECO:0007669"/>
    <property type="project" value="UniProtKB-KW"/>
</dbReference>
<sequence length="224" mass="24700">MDIGRAVKELLIRQCRRPAGLLGEYVARRMNRSHLGLTTWGLSHVDVAKNDFLLDIGCGGGRTVARLAAMAPEGLVCGIDVSAKSVAISRRASLRAIWEGRVAIRQASVSRLPYPNDTFRLATAVETHYFWPDMAADLREVLRVLRPGGRLLLIAEVYRCEKFDARNREWLALTPMTYLGVDEFRSLFTAAGFTDIAIDEEPDEGWLCCVGRKPLPSGSPVAAG</sequence>
<reference evidence="2" key="1">
    <citation type="submission" date="2011-11" db="EMBL/GenBank/DDBJ databases">
        <title>Improved High-Quality Draft sequence of Desulfovibrio sp. U5L.</title>
        <authorList>
            <consortium name="US DOE Joint Genome Institute"/>
            <person name="Lucas S."/>
            <person name="Han J."/>
            <person name="Lapidus A."/>
            <person name="Cheng J.-F."/>
            <person name="Goodwin L."/>
            <person name="Pitluck S."/>
            <person name="Peters L."/>
            <person name="Ovchinnikova G."/>
            <person name="Held B."/>
            <person name="Detter J.C."/>
            <person name="Han C."/>
            <person name="Tapia R."/>
            <person name="Land M."/>
            <person name="Hauser L."/>
            <person name="Kyrpides N."/>
            <person name="Ivanova N."/>
            <person name="Pagani I."/>
            <person name="Gabster J."/>
            <person name="Walker C."/>
            <person name="Stolyar S."/>
            <person name="Stahl D."/>
            <person name="Arkin A."/>
            <person name="Dehal P."/>
            <person name="Hazen T."/>
            <person name="Woyke T."/>
        </authorList>
    </citation>
    <scope>NUCLEOTIDE SEQUENCE [LARGE SCALE GENOMIC DNA]</scope>
    <source>
        <strain evidence="2">U5L</strain>
    </source>
</reference>
<dbReference type="EMBL" id="JH600068">
    <property type="protein sequence ID" value="EIG53919.1"/>
    <property type="molecule type" value="Genomic_DNA"/>
</dbReference>
<dbReference type="HOGENOM" id="CLU_081534_1_1_7"/>
<evidence type="ECO:0000259" key="1">
    <source>
        <dbReference type="Pfam" id="PF13649"/>
    </source>
</evidence>